<accession>A0A2D1KMU3</accession>
<evidence type="ECO:0000313" key="1">
    <source>
        <dbReference type="EMBL" id="ATO43411.1"/>
    </source>
</evidence>
<proteinExistence type="predicted"/>
<reference evidence="1 2" key="1">
    <citation type="submission" date="2016-10" db="EMBL/GenBank/DDBJ databases">
        <title>The whole genome sequencing and assembly of L. cotyniformis subsp. torquens DSM 20004 strain.</title>
        <authorList>
            <person name="Park M.-K."/>
            <person name="Lee Y.-J."/>
            <person name="Yi H."/>
            <person name="Bahn Y.-S."/>
            <person name="Kim J.F."/>
            <person name="Lee D.-W."/>
        </authorList>
    </citation>
    <scope>NUCLEOTIDE SEQUENCE [LARGE SCALE GENOMIC DNA]</scope>
    <source>
        <strain evidence="1 2">DSM 20004</strain>
    </source>
</reference>
<dbReference type="OrthoDB" id="2287643at2"/>
<name>A0A2D1KMU3_9LACO</name>
<dbReference type="KEGG" id="lcy:LC20004_05595"/>
<dbReference type="Proteomes" id="UP000223559">
    <property type="component" value="Chromosome"/>
</dbReference>
<dbReference type="AlphaFoldDB" id="A0A2D1KMU3"/>
<protein>
    <recommendedName>
        <fullName evidence="3">Phage protein</fullName>
    </recommendedName>
</protein>
<keyword evidence="2" id="KW-1185">Reference proteome</keyword>
<gene>
    <name evidence="1" type="ORF">LC20004_05595</name>
</gene>
<organism evidence="1 2">
    <name type="scientific">Loigolactobacillus coryniformis subsp. torquens DSM 20004 = KCTC 3535</name>
    <dbReference type="NCBI Taxonomy" id="1423822"/>
    <lineage>
        <taxon>Bacteria</taxon>
        <taxon>Bacillati</taxon>
        <taxon>Bacillota</taxon>
        <taxon>Bacilli</taxon>
        <taxon>Lactobacillales</taxon>
        <taxon>Lactobacillaceae</taxon>
        <taxon>Loigolactobacillus</taxon>
    </lineage>
</organism>
<dbReference type="EMBL" id="CP017697">
    <property type="protein sequence ID" value="ATO43411.1"/>
    <property type="molecule type" value="Genomic_DNA"/>
</dbReference>
<sequence length="136" mass="15874">MSVPEVTVRNLLNNNQAIVDLMDKIRGFKLTFPPIFTTTPTDKFLDSVADNAPWIRVTLIPGDDADYADDERIIEYPRVQVDFWIRRELTQELAELEKLIYSVLHEGGYERYYKNHEQDADIETLMMVQGNFQGFE</sequence>
<evidence type="ECO:0000313" key="2">
    <source>
        <dbReference type="Proteomes" id="UP000223559"/>
    </source>
</evidence>
<dbReference type="RefSeq" id="WP_056980129.1">
    <property type="nucleotide sequence ID" value="NZ_AZDC01000003.1"/>
</dbReference>
<evidence type="ECO:0008006" key="3">
    <source>
        <dbReference type="Google" id="ProtNLM"/>
    </source>
</evidence>